<evidence type="ECO:0000256" key="2">
    <source>
        <dbReference type="ARBA" id="ARBA00012980"/>
    </source>
</evidence>
<dbReference type="Gene3D" id="3.40.50.300">
    <property type="entry name" value="P-loop containing nucleotide triphosphate hydrolases"/>
    <property type="match status" value="1"/>
</dbReference>
<keyword evidence="5 11" id="KW-0545">Nucleotide biosynthesis</keyword>
<dbReference type="HAMAP" id="MF_00165">
    <property type="entry name" value="Thymidylate_kinase"/>
    <property type="match status" value="1"/>
</dbReference>
<feature type="domain" description="Thymidylate kinase-like" evidence="12">
    <location>
        <begin position="8"/>
        <end position="197"/>
    </location>
</feature>
<dbReference type="NCBIfam" id="TIGR00041">
    <property type="entry name" value="DTMP_kinase"/>
    <property type="match status" value="1"/>
</dbReference>
<dbReference type="InterPro" id="IPR018095">
    <property type="entry name" value="Thymidylate_kin_CS"/>
</dbReference>
<dbReference type="OrthoDB" id="9774907at2"/>
<evidence type="ECO:0000256" key="6">
    <source>
        <dbReference type="ARBA" id="ARBA00022741"/>
    </source>
</evidence>
<dbReference type="SUPFAM" id="SSF52540">
    <property type="entry name" value="P-loop containing nucleoside triphosphate hydrolases"/>
    <property type="match status" value="1"/>
</dbReference>
<evidence type="ECO:0000256" key="9">
    <source>
        <dbReference type="ARBA" id="ARBA00048743"/>
    </source>
</evidence>
<dbReference type="GO" id="GO:0005829">
    <property type="term" value="C:cytosol"/>
    <property type="evidence" value="ECO:0007669"/>
    <property type="project" value="TreeGrafter"/>
</dbReference>
<dbReference type="PROSITE" id="PS01331">
    <property type="entry name" value="THYMIDYLATE_KINASE"/>
    <property type="match status" value="1"/>
</dbReference>
<comment type="similarity">
    <text evidence="1 11">Belongs to the thymidylate kinase family.</text>
</comment>
<dbReference type="PANTHER" id="PTHR10344:SF4">
    <property type="entry name" value="UMP-CMP KINASE 2, MITOCHONDRIAL"/>
    <property type="match status" value="1"/>
</dbReference>
<evidence type="ECO:0000256" key="7">
    <source>
        <dbReference type="ARBA" id="ARBA00022777"/>
    </source>
</evidence>
<dbReference type="Pfam" id="PF02223">
    <property type="entry name" value="Thymidylate_kin"/>
    <property type="match status" value="1"/>
</dbReference>
<dbReference type="GO" id="GO:0004798">
    <property type="term" value="F:dTMP kinase activity"/>
    <property type="evidence" value="ECO:0007669"/>
    <property type="project" value="UniProtKB-UniRule"/>
</dbReference>
<dbReference type="InterPro" id="IPR018094">
    <property type="entry name" value="Thymidylate_kinase"/>
</dbReference>
<dbReference type="EMBL" id="AZER01000008">
    <property type="protein sequence ID" value="KRL28375.1"/>
    <property type="molecule type" value="Genomic_DNA"/>
</dbReference>
<comment type="catalytic activity">
    <reaction evidence="9 11">
        <text>dTMP + ATP = dTDP + ADP</text>
        <dbReference type="Rhea" id="RHEA:13517"/>
        <dbReference type="ChEBI" id="CHEBI:30616"/>
        <dbReference type="ChEBI" id="CHEBI:58369"/>
        <dbReference type="ChEBI" id="CHEBI:63528"/>
        <dbReference type="ChEBI" id="CHEBI:456216"/>
        <dbReference type="EC" id="2.7.4.9"/>
    </reaction>
</comment>
<dbReference type="PANTHER" id="PTHR10344">
    <property type="entry name" value="THYMIDYLATE KINASE"/>
    <property type="match status" value="1"/>
</dbReference>
<evidence type="ECO:0000256" key="1">
    <source>
        <dbReference type="ARBA" id="ARBA00009776"/>
    </source>
</evidence>
<dbReference type="EC" id="2.7.4.9" evidence="2 11"/>
<dbReference type="GO" id="GO:0006235">
    <property type="term" value="P:dTTP biosynthetic process"/>
    <property type="evidence" value="ECO:0007669"/>
    <property type="project" value="UniProtKB-UniRule"/>
</dbReference>
<dbReference type="CDD" id="cd01672">
    <property type="entry name" value="TMPK"/>
    <property type="match status" value="1"/>
</dbReference>
<dbReference type="GO" id="GO:0006227">
    <property type="term" value="P:dUDP biosynthetic process"/>
    <property type="evidence" value="ECO:0007669"/>
    <property type="project" value="TreeGrafter"/>
</dbReference>
<keyword evidence="7 11" id="KW-0418">Kinase</keyword>
<accession>A0A0R1P7C2</accession>
<name>A0A0R1P7C2_9LACO</name>
<evidence type="ECO:0000256" key="5">
    <source>
        <dbReference type="ARBA" id="ARBA00022727"/>
    </source>
</evidence>
<organism evidence="13 14">
    <name type="scientific">Limosilactobacillus frumenti DSM 13145</name>
    <dbReference type="NCBI Taxonomy" id="1423746"/>
    <lineage>
        <taxon>Bacteria</taxon>
        <taxon>Bacillati</taxon>
        <taxon>Bacillota</taxon>
        <taxon>Bacilli</taxon>
        <taxon>Lactobacillales</taxon>
        <taxon>Lactobacillaceae</taxon>
        <taxon>Limosilactobacillus</taxon>
    </lineage>
</organism>
<dbReference type="GO" id="GO:0006233">
    <property type="term" value="P:dTDP biosynthetic process"/>
    <property type="evidence" value="ECO:0007669"/>
    <property type="project" value="InterPro"/>
</dbReference>
<protein>
    <recommendedName>
        <fullName evidence="3 11">Thymidylate kinase</fullName>
        <ecNumber evidence="2 11">2.7.4.9</ecNumber>
    </recommendedName>
    <alternativeName>
        <fullName evidence="11">dTMP kinase</fullName>
    </alternativeName>
</protein>
<keyword evidence="8 11" id="KW-0067">ATP-binding</keyword>
<keyword evidence="4 11" id="KW-0808">Transferase</keyword>
<dbReference type="RefSeq" id="WP_057748462.1">
    <property type="nucleotide sequence ID" value="NZ_AZER01000008.1"/>
</dbReference>
<evidence type="ECO:0000313" key="14">
    <source>
        <dbReference type="Proteomes" id="UP000051445"/>
    </source>
</evidence>
<comment type="caution">
    <text evidence="13">The sequence shown here is derived from an EMBL/GenBank/DDBJ whole genome shotgun (WGS) entry which is preliminary data.</text>
</comment>
<keyword evidence="6 11" id="KW-0547">Nucleotide-binding</keyword>
<dbReference type="FunFam" id="3.40.50.300:FF:000225">
    <property type="entry name" value="Thymidylate kinase"/>
    <property type="match status" value="1"/>
</dbReference>
<dbReference type="STRING" id="1423746.FD27_GL000076"/>
<dbReference type="GO" id="GO:0005524">
    <property type="term" value="F:ATP binding"/>
    <property type="evidence" value="ECO:0007669"/>
    <property type="project" value="UniProtKB-UniRule"/>
</dbReference>
<dbReference type="InterPro" id="IPR027417">
    <property type="entry name" value="P-loop_NTPase"/>
</dbReference>
<feature type="binding site" evidence="11">
    <location>
        <begin position="10"/>
        <end position="17"/>
    </location>
    <ligand>
        <name>ATP</name>
        <dbReference type="ChEBI" id="CHEBI:30616"/>
    </ligand>
</feature>
<evidence type="ECO:0000259" key="12">
    <source>
        <dbReference type="Pfam" id="PF02223"/>
    </source>
</evidence>
<proteinExistence type="inferred from homology"/>
<evidence type="ECO:0000256" key="11">
    <source>
        <dbReference type="HAMAP-Rule" id="MF_00165"/>
    </source>
</evidence>
<evidence type="ECO:0000256" key="4">
    <source>
        <dbReference type="ARBA" id="ARBA00022679"/>
    </source>
</evidence>
<gene>
    <name evidence="11" type="primary">tmk</name>
    <name evidence="13" type="ORF">FD27_GL000076</name>
</gene>
<reference evidence="13 14" key="1">
    <citation type="journal article" date="2015" name="Genome Announc.">
        <title>Expanding the biotechnology potential of lactobacilli through comparative genomics of 213 strains and associated genera.</title>
        <authorList>
            <person name="Sun Z."/>
            <person name="Harris H.M."/>
            <person name="McCann A."/>
            <person name="Guo C."/>
            <person name="Argimon S."/>
            <person name="Zhang W."/>
            <person name="Yang X."/>
            <person name="Jeffery I.B."/>
            <person name="Cooney J.C."/>
            <person name="Kagawa T.F."/>
            <person name="Liu W."/>
            <person name="Song Y."/>
            <person name="Salvetti E."/>
            <person name="Wrobel A."/>
            <person name="Rasinkangas P."/>
            <person name="Parkhill J."/>
            <person name="Rea M.C."/>
            <person name="O'Sullivan O."/>
            <person name="Ritari J."/>
            <person name="Douillard F.P."/>
            <person name="Paul Ross R."/>
            <person name="Yang R."/>
            <person name="Briner A.E."/>
            <person name="Felis G.E."/>
            <person name="de Vos W.M."/>
            <person name="Barrangou R."/>
            <person name="Klaenhammer T.R."/>
            <person name="Caufield P.W."/>
            <person name="Cui Y."/>
            <person name="Zhang H."/>
            <person name="O'Toole P.W."/>
        </authorList>
    </citation>
    <scope>NUCLEOTIDE SEQUENCE [LARGE SCALE GENOMIC DNA]</scope>
    <source>
        <strain evidence="13 14">DSM 13145</strain>
    </source>
</reference>
<keyword evidence="14" id="KW-1185">Reference proteome</keyword>
<evidence type="ECO:0000256" key="10">
    <source>
        <dbReference type="ARBA" id="ARBA00057735"/>
    </source>
</evidence>
<evidence type="ECO:0000313" key="13">
    <source>
        <dbReference type="EMBL" id="KRL28375.1"/>
    </source>
</evidence>
<comment type="function">
    <text evidence="10 11">Phosphorylation of dTMP to form dTDP in both de novo and salvage pathways of dTTP synthesis.</text>
</comment>
<dbReference type="AlphaFoldDB" id="A0A0R1P7C2"/>
<evidence type="ECO:0000256" key="3">
    <source>
        <dbReference type="ARBA" id="ARBA00017144"/>
    </source>
</evidence>
<dbReference type="PATRIC" id="fig|1423746.3.peg.78"/>
<sequence length="214" mass="24250">MKGKFISFEGPDGAGKTSVISQVQRDLEKQLGEDRVMYTREPGGDHISEQIRQVLFDDHNGDMDGRTEALLFAAARRQHLISTILPALEAGKVILCDRYIDSSIAYQGAGRHLGEDEVMQINQFAIDGHFPDLTIYLDVDSEIGLRRIAEHRSNQVNRLDREQLSFHQTVRQAYLRLLAQDPERIKEINANQPLNQVIMDVEATIHDRFADLLG</sequence>
<dbReference type="Proteomes" id="UP000051445">
    <property type="component" value="Unassembled WGS sequence"/>
</dbReference>
<dbReference type="InterPro" id="IPR039430">
    <property type="entry name" value="Thymidylate_kin-like_dom"/>
</dbReference>
<evidence type="ECO:0000256" key="8">
    <source>
        <dbReference type="ARBA" id="ARBA00022840"/>
    </source>
</evidence>